<evidence type="ECO:0000256" key="7">
    <source>
        <dbReference type="ARBA" id="ARBA00023136"/>
    </source>
</evidence>
<gene>
    <name evidence="9" type="ORF">YBN1229_v1_3177</name>
</gene>
<evidence type="ECO:0000256" key="4">
    <source>
        <dbReference type="ARBA" id="ARBA00022475"/>
    </source>
</evidence>
<dbReference type="KEGG" id="fiy:BN1229_v1_3177"/>
<keyword evidence="5 8" id="KW-0812">Transmembrane</keyword>
<dbReference type="GO" id="GO:0008324">
    <property type="term" value="F:monoatomic cation transmembrane transporter activity"/>
    <property type="evidence" value="ECO:0007669"/>
    <property type="project" value="InterPro"/>
</dbReference>
<dbReference type="KEGG" id="fil:BN1229_v1_2735"/>
<reference evidence="10" key="1">
    <citation type="submission" date="2015-02" db="EMBL/GenBank/DDBJ databases">
        <authorList>
            <person name="Chooi Y.-H."/>
        </authorList>
    </citation>
    <scope>NUCLEOTIDE SEQUENCE [LARGE SCALE GENOMIC DNA]</scope>
    <source>
        <strain evidence="10">strain Y</strain>
    </source>
</reference>
<accession>A0A0D6JIB9</accession>
<dbReference type="InterPro" id="IPR027463">
    <property type="entry name" value="AcrB_DN_DC_subdom"/>
</dbReference>
<dbReference type="Gene3D" id="3.30.70.1440">
    <property type="entry name" value="Multidrug efflux transporter AcrB pore domain"/>
    <property type="match status" value="1"/>
</dbReference>
<feature type="transmembrane region" description="Helical" evidence="8">
    <location>
        <begin position="12"/>
        <end position="31"/>
    </location>
</feature>
<comment type="similarity">
    <text evidence="2">Belongs to the resistance-nodulation-cell division (RND) (TC 2.A.6) family.</text>
</comment>
<dbReference type="OrthoDB" id="9758757at2"/>
<feature type="transmembrane region" description="Helical" evidence="8">
    <location>
        <begin position="444"/>
        <end position="462"/>
    </location>
</feature>
<feature type="transmembrane region" description="Helical" evidence="8">
    <location>
        <begin position="882"/>
        <end position="905"/>
    </location>
</feature>
<dbReference type="Pfam" id="PF00873">
    <property type="entry name" value="ACR_tran"/>
    <property type="match status" value="1"/>
</dbReference>
<feature type="transmembrane region" description="Helical" evidence="8">
    <location>
        <begin position="858"/>
        <end position="875"/>
    </location>
</feature>
<dbReference type="AlphaFoldDB" id="A0A0D6JIB9"/>
<name>A0A0D6JIB9_9HYPH</name>
<evidence type="ECO:0000256" key="3">
    <source>
        <dbReference type="ARBA" id="ARBA00022448"/>
    </source>
</evidence>
<keyword evidence="6 8" id="KW-1133">Transmembrane helix</keyword>
<feature type="transmembrane region" description="Helical" evidence="8">
    <location>
        <begin position="991"/>
        <end position="1015"/>
    </location>
</feature>
<keyword evidence="10" id="KW-1185">Reference proteome</keyword>
<evidence type="ECO:0000256" key="6">
    <source>
        <dbReference type="ARBA" id="ARBA00022989"/>
    </source>
</evidence>
<keyword evidence="3" id="KW-0813">Transport</keyword>
<sequence length="1038" mass="113524">MFNAIVRGSLANRLFVLVAGVVIMLYGLMTLRQLPVDVFPDLNRPTVTLMAESEGLAPEEVELLVTFPIETAMNGMPGVTRVRSVSGVGLSVVYIEFDWSTEIYRARQQVSERLQLVREQLPSNITAQMGPISSVMGEIMLIAMSSTTADPMTLRELADFTVRPQLLTVPGVSQVIPIGGEVRQYRVIPDPRRMAAVDISFEAIEKAIQQFGGNTGGGFVDLKAREFLIRNIGRTTKIEDLQNLVVAYRDGRVISLSQVAKVDFAARTKRGDAGFNAKPAVILAVQKQPAADTVTITRGIEEMLPELQRVMPEGVRVTDVQFRQATFIETSIKNVMTVLVEALVVVAIVLFAFLVNWQTTFISLVAIPLSVLTSVIVFQIMGLSINTMTLGGLAIAIGALVDDAVVDVENIYRRLGLHRASGGRDQRSIQEVVAEASIEVRSGILYATAIIVLVFIPLFALSGIEGRLFTPLGIAFIVSIVASLIVSMTVTPVLSYWILPRMRHLGERESPLVHVLKRWQKRGLEWCFDRPTFVLGIPAVAVLAAIFAGGLLPRAFLPAFNEGTVLVSVTLQPGISLAESDRIGRLAEKIVTQVPEVHSVGRRTGRAELDEHAEGVHTSELDVDLRQSDRSREEVLADIRSRLSVLPASITVGQPIAHRLDHMLSGVRAQIALKIYGDDYDTLRSLATDLEKRLESIPGIVDLQTEKQVRIPQLQVRVDYEKAKRYGLNPSVITEALETLSNGRVVSQIIDQSKRFDVVLRLSDEDRSTRALGEMLIESPAGRIPLNAVAEVLETDGPNQVLRENGRRRIAVLANTDGSDMAKIVEDIRAEVARSDFPQGYFTSLEGQFQAQEEASRLIAALSMLSLLMIFVVLYSRYRSGVLALIIMGNVPLAFIGSVAALWIAGQPFSVASAIGFITLAGIATRNGILKISHYINLVLFEGEQFGRKMVIRGTLERLTPVLMTAFAAGIALVPLMIGAGEPGKEILNPVAVTIFGGLISATLLDAFLTPVLFLRFGRKALERLMVNEDTLVHAEAF</sequence>
<dbReference type="EMBL" id="LN829119">
    <property type="protein sequence ID" value="CPR21729.1"/>
    <property type="molecule type" value="Genomic_DNA"/>
</dbReference>
<protein>
    <submittedName>
        <fullName evidence="9">Multidrug transporter AcrB</fullName>
    </submittedName>
</protein>
<keyword evidence="7 8" id="KW-0472">Membrane</keyword>
<feature type="transmembrane region" description="Helical" evidence="8">
    <location>
        <begin position="911"/>
        <end position="929"/>
    </location>
</feature>
<dbReference type="NCBIfam" id="TIGR00914">
    <property type="entry name" value="2A0601"/>
    <property type="match status" value="1"/>
</dbReference>
<feature type="transmembrane region" description="Helical" evidence="8">
    <location>
        <begin position="532"/>
        <end position="552"/>
    </location>
</feature>
<dbReference type="Gene3D" id="3.30.70.1320">
    <property type="entry name" value="Multidrug efflux transporter AcrB pore domain like"/>
    <property type="match status" value="1"/>
</dbReference>
<dbReference type="SUPFAM" id="SSF82693">
    <property type="entry name" value="Multidrug efflux transporter AcrB pore domain, PN1, PN2, PC1 and PC2 subdomains"/>
    <property type="match status" value="2"/>
</dbReference>
<dbReference type="InterPro" id="IPR004763">
    <property type="entry name" value="CusA-like"/>
</dbReference>
<dbReference type="GO" id="GO:0005886">
    <property type="term" value="C:plasma membrane"/>
    <property type="evidence" value="ECO:0007669"/>
    <property type="project" value="UniProtKB-SubCell"/>
</dbReference>
<dbReference type="PRINTS" id="PR00702">
    <property type="entry name" value="ACRIFLAVINRP"/>
</dbReference>
<dbReference type="GO" id="GO:0042910">
    <property type="term" value="F:xenobiotic transmembrane transporter activity"/>
    <property type="evidence" value="ECO:0007669"/>
    <property type="project" value="TreeGrafter"/>
</dbReference>
<dbReference type="InterPro" id="IPR001036">
    <property type="entry name" value="Acrflvin-R"/>
</dbReference>
<dbReference type="Gene3D" id="1.20.1640.10">
    <property type="entry name" value="Multidrug efflux transporter AcrB transmembrane domain"/>
    <property type="match status" value="2"/>
</dbReference>
<dbReference type="Proteomes" id="UP000033187">
    <property type="component" value="Chromosome 1"/>
</dbReference>
<feature type="transmembrane region" description="Helical" evidence="8">
    <location>
        <begin position="361"/>
        <end position="383"/>
    </location>
</feature>
<feature type="transmembrane region" description="Helical" evidence="8">
    <location>
        <begin position="474"/>
        <end position="499"/>
    </location>
</feature>
<dbReference type="Gene3D" id="3.30.70.1430">
    <property type="entry name" value="Multidrug efflux transporter AcrB pore domain"/>
    <property type="match status" value="2"/>
</dbReference>
<dbReference type="SUPFAM" id="SSF82714">
    <property type="entry name" value="Multidrug efflux transporter AcrB TolC docking domain, DN and DC subdomains"/>
    <property type="match status" value="2"/>
</dbReference>
<organism evidence="9 10">
    <name type="scientific">Candidatus Filomicrobium marinum</name>
    <dbReference type="NCBI Taxonomy" id="1608628"/>
    <lineage>
        <taxon>Bacteria</taxon>
        <taxon>Pseudomonadati</taxon>
        <taxon>Pseudomonadota</taxon>
        <taxon>Alphaproteobacteria</taxon>
        <taxon>Hyphomicrobiales</taxon>
        <taxon>Hyphomicrobiaceae</taxon>
        <taxon>Filomicrobium</taxon>
    </lineage>
</organism>
<dbReference type="SUPFAM" id="SSF82866">
    <property type="entry name" value="Multidrug efflux transporter AcrB transmembrane domain"/>
    <property type="match status" value="2"/>
</dbReference>
<feature type="transmembrane region" description="Helical" evidence="8">
    <location>
        <begin position="335"/>
        <end position="355"/>
    </location>
</feature>
<evidence type="ECO:0000313" key="10">
    <source>
        <dbReference type="Proteomes" id="UP000033187"/>
    </source>
</evidence>
<evidence type="ECO:0000256" key="2">
    <source>
        <dbReference type="ARBA" id="ARBA00010942"/>
    </source>
</evidence>
<evidence type="ECO:0000256" key="1">
    <source>
        <dbReference type="ARBA" id="ARBA00004651"/>
    </source>
</evidence>
<dbReference type="RefSeq" id="WP_046478546.1">
    <property type="nucleotide sequence ID" value="NZ_LN829118.1"/>
</dbReference>
<comment type="subcellular location">
    <subcellularLocation>
        <location evidence="1">Cell membrane</location>
        <topology evidence="1">Multi-pass membrane protein</topology>
    </subcellularLocation>
</comment>
<feature type="transmembrane region" description="Helical" evidence="8">
    <location>
        <begin position="959"/>
        <end position="979"/>
    </location>
</feature>
<evidence type="ECO:0000256" key="8">
    <source>
        <dbReference type="SAM" id="Phobius"/>
    </source>
</evidence>
<evidence type="ECO:0000256" key="5">
    <source>
        <dbReference type="ARBA" id="ARBA00022692"/>
    </source>
</evidence>
<dbReference type="PANTHER" id="PTHR32063">
    <property type="match status" value="1"/>
</dbReference>
<proteinExistence type="inferred from homology"/>
<dbReference type="Gene3D" id="3.30.2090.10">
    <property type="entry name" value="Multidrug efflux transporter AcrB TolC docking domain, DN and DC subdomains"/>
    <property type="match status" value="2"/>
</dbReference>
<keyword evidence="4" id="KW-1003">Cell membrane</keyword>
<dbReference type="PANTHER" id="PTHR32063:SF4">
    <property type="entry name" value="SLR6043 PROTEIN"/>
    <property type="match status" value="1"/>
</dbReference>
<evidence type="ECO:0000313" key="9">
    <source>
        <dbReference type="EMBL" id="CPR21729.1"/>
    </source>
</evidence>